<evidence type="ECO:0000313" key="9">
    <source>
        <dbReference type="Proteomes" id="UP000184509"/>
    </source>
</evidence>
<protein>
    <submittedName>
        <fullName evidence="8">RNA polymerase sigma-70 factor, ECF subfamily</fullName>
    </submittedName>
</protein>
<sequence>MTEETSDAEDIVQEAFLKLWRMREKLDEYRSIDALATEIVKNLCIDRWKSPVHASVGLDEIKVLSGWDNPEQTLVANDQVQLIGKIMETLPPLQQTIIRMKDIEGYESEEIAEITGCDIQAVRMNLSRARKRVREVFLQLTNERKENQNENRRFA</sequence>
<dbReference type="GO" id="GO:0003677">
    <property type="term" value="F:DNA binding"/>
    <property type="evidence" value="ECO:0007669"/>
    <property type="project" value="UniProtKB-KW"/>
</dbReference>
<keyword evidence="2" id="KW-0805">Transcription regulation</keyword>
<comment type="similarity">
    <text evidence="1">Belongs to the sigma-70 factor family. ECF subfamily.</text>
</comment>
<keyword evidence="3" id="KW-0731">Sigma factor</keyword>
<dbReference type="STRING" id="1297750.SAMN05444405_10625"/>
<gene>
    <name evidence="8" type="ORF">SAMN05444405_10625</name>
</gene>
<keyword evidence="4" id="KW-0238">DNA-binding</keyword>
<dbReference type="GO" id="GO:0006352">
    <property type="term" value="P:DNA-templated transcription initiation"/>
    <property type="evidence" value="ECO:0007669"/>
    <property type="project" value="InterPro"/>
</dbReference>
<evidence type="ECO:0000313" key="8">
    <source>
        <dbReference type="EMBL" id="SHF20447.1"/>
    </source>
</evidence>
<keyword evidence="5" id="KW-0804">Transcription</keyword>
<dbReference type="Pfam" id="PF08281">
    <property type="entry name" value="Sigma70_r4_2"/>
    <property type="match status" value="1"/>
</dbReference>
<dbReference type="SUPFAM" id="SSF88946">
    <property type="entry name" value="Sigma2 domain of RNA polymerase sigma factors"/>
    <property type="match status" value="1"/>
</dbReference>
<evidence type="ECO:0000256" key="4">
    <source>
        <dbReference type="ARBA" id="ARBA00023125"/>
    </source>
</evidence>
<proteinExistence type="inferred from homology"/>
<evidence type="ECO:0000256" key="2">
    <source>
        <dbReference type="ARBA" id="ARBA00023015"/>
    </source>
</evidence>
<evidence type="ECO:0000256" key="1">
    <source>
        <dbReference type="ARBA" id="ARBA00010641"/>
    </source>
</evidence>
<dbReference type="InterPro" id="IPR007627">
    <property type="entry name" value="RNA_pol_sigma70_r2"/>
</dbReference>
<evidence type="ECO:0000256" key="5">
    <source>
        <dbReference type="ARBA" id="ARBA00023163"/>
    </source>
</evidence>
<dbReference type="Gene3D" id="1.10.10.10">
    <property type="entry name" value="Winged helix-like DNA-binding domain superfamily/Winged helix DNA-binding domain"/>
    <property type="match status" value="1"/>
</dbReference>
<dbReference type="Gene3D" id="1.10.1740.10">
    <property type="match status" value="1"/>
</dbReference>
<dbReference type="InterPro" id="IPR014284">
    <property type="entry name" value="RNA_pol_sigma-70_dom"/>
</dbReference>
<dbReference type="CDD" id="cd06171">
    <property type="entry name" value="Sigma70_r4"/>
    <property type="match status" value="1"/>
</dbReference>
<evidence type="ECO:0000256" key="3">
    <source>
        <dbReference type="ARBA" id="ARBA00023082"/>
    </source>
</evidence>
<dbReference type="PANTHER" id="PTHR43133:SF8">
    <property type="entry name" value="RNA POLYMERASE SIGMA FACTOR HI_1459-RELATED"/>
    <property type="match status" value="1"/>
</dbReference>
<dbReference type="InterPro" id="IPR036388">
    <property type="entry name" value="WH-like_DNA-bd_sf"/>
</dbReference>
<organism evidence="8 9">
    <name type="scientific">Bacteroides luti</name>
    <dbReference type="NCBI Taxonomy" id="1297750"/>
    <lineage>
        <taxon>Bacteria</taxon>
        <taxon>Pseudomonadati</taxon>
        <taxon>Bacteroidota</taxon>
        <taxon>Bacteroidia</taxon>
        <taxon>Bacteroidales</taxon>
        <taxon>Bacteroidaceae</taxon>
        <taxon>Bacteroides</taxon>
    </lineage>
</organism>
<dbReference type="GO" id="GO:0016987">
    <property type="term" value="F:sigma factor activity"/>
    <property type="evidence" value="ECO:0007669"/>
    <property type="project" value="UniProtKB-KW"/>
</dbReference>
<dbReference type="InterPro" id="IPR039425">
    <property type="entry name" value="RNA_pol_sigma-70-like"/>
</dbReference>
<evidence type="ECO:0000259" key="7">
    <source>
        <dbReference type="Pfam" id="PF08281"/>
    </source>
</evidence>
<feature type="domain" description="RNA polymerase sigma-70 region 2" evidence="6">
    <location>
        <begin position="4"/>
        <end position="49"/>
    </location>
</feature>
<evidence type="ECO:0000259" key="6">
    <source>
        <dbReference type="Pfam" id="PF04542"/>
    </source>
</evidence>
<dbReference type="EMBL" id="FQTV01000006">
    <property type="protein sequence ID" value="SHF20447.1"/>
    <property type="molecule type" value="Genomic_DNA"/>
</dbReference>
<dbReference type="NCBIfam" id="TIGR02937">
    <property type="entry name" value="sigma70-ECF"/>
    <property type="match status" value="1"/>
</dbReference>
<name>A0A1M4ZRK9_9BACE</name>
<dbReference type="Pfam" id="PF04542">
    <property type="entry name" value="Sigma70_r2"/>
    <property type="match status" value="1"/>
</dbReference>
<dbReference type="InterPro" id="IPR013249">
    <property type="entry name" value="RNA_pol_sigma70_r4_t2"/>
</dbReference>
<reference evidence="8 9" key="1">
    <citation type="submission" date="2016-11" db="EMBL/GenBank/DDBJ databases">
        <authorList>
            <person name="Jaros S."/>
            <person name="Januszkiewicz K."/>
            <person name="Wedrychowicz H."/>
        </authorList>
    </citation>
    <scope>NUCLEOTIDE SEQUENCE [LARGE SCALE GENOMIC DNA]</scope>
    <source>
        <strain evidence="8 9">DSM 26991</strain>
    </source>
</reference>
<dbReference type="PANTHER" id="PTHR43133">
    <property type="entry name" value="RNA POLYMERASE ECF-TYPE SIGMA FACTO"/>
    <property type="match status" value="1"/>
</dbReference>
<accession>A0A1M4ZRK9</accession>
<keyword evidence="9" id="KW-1185">Reference proteome</keyword>
<dbReference type="InterPro" id="IPR013324">
    <property type="entry name" value="RNA_pol_sigma_r3/r4-like"/>
</dbReference>
<feature type="domain" description="RNA polymerase sigma factor 70 region 4 type 2" evidence="7">
    <location>
        <begin position="82"/>
        <end position="132"/>
    </location>
</feature>
<dbReference type="InterPro" id="IPR013325">
    <property type="entry name" value="RNA_pol_sigma_r2"/>
</dbReference>
<dbReference type="Proteomes" id="UP000184509">
    <property type="component" value="Unassembled WGS sequence"/>
</dbReference>
<dbReference type="SUPFAM" id="SSF88659">
    <property type="entry name" value="Sigma3 and sigma4 domains of RNA polymerase sigma factors"/>
    <property type="match status" value="1"/>
</dbReference>
<dbReference type="AlphaFoldDB" id="A0A1M4ZRK9"/>